<evidence type="ECO:0000256" key="5">
    <source>
        <dbReference type="SAM" id="MobiDB-lite"/>
    </source>
</evidence>
<feature type="compositionally biased region" description="Polar residues" evidence="5">
    <location>
        <begin position="507"/>
        <end position="527"/>
    </location>
</feature>
<organism evidence="8 9">
    <name type="scientific">Lophiotrema nucula</name>
    <dbReference type="NCBI Taxonomy" id="690887"/>
    <lineage>
        <taxon>Eukaryota</taxon>
        <taxon>Fungi</taxon>
        <taxon>Dikarya</taxon>
        <taxon>Ascomycota</taxon>
        <taxon>Pezizomycotina</taxon>
        <taxon>Dothideomycetes</taxon>
        <taxon>Pleosporomycetidae</taxon>
        <taxon>Pleosporales</taxon>
        <taxon>Lophiotremataceae</taxon>
        <taxon>Lophiotrema</taxon>
    </lineage>
</organism>
<sequence>MPTIGAQLRKWTTFLLLCSIPTLAHSTNETAPTESSTNVSSSASSTPTKSASAPPSSASKPSSASYHESACPFRTINYITHTLPQQCLKTAWSAPSQEATAGAPGSVDEASPTPPIVIPWAAKDEDGKIEKKQQDGGALVEPHSSSEQEAVPLPTSTDPTGTQPELEIETDSPLDNANFLSFEDWKKKNLERVGQSPENVGQGRAAPSNSNARRRPVNINALDSLGDEAEIELDFGGFGNAQGGDTDSRSPTATQEQSDATTPSEVGESATPSSWALSKDAGKTCKERFNYASFDCAATVLKTNSKAKSLSSILVENKDSYMLNECSAQNKFVIVELCDDILVDTLVLANYEFFSSMFRHFRVSVSDRYPVKMDRWRTLGTFEARNSRDIQPFLVSEPQIWARYLRIEFLTQYGNEFYCPISLLRVHGTTMMEQFRREEEDARGEDDYGEPIEEGEGEPVKEAQQVPEDIAAMPSGNIGVNPEKDAEATPEPSPTTDHSSARADPKTTPQESSSGELYSEKTLSAEVQTPEDGSGVTSSQEVGVGNESPTPPTSTSSPSSKGKVNGRTETTEVDKGKVTESPSTTTAESASSQASLNQIQSNSSTATAIESEKATSGSSTSDAPGTSTSTIPAKAASNSTVNGQSQQRASQTQQNPATPSTQESFFKSIHKRLQQLEANSTLSLQYIEEQSRILRDAFIKVEKRQLSKTETFLNHLNSTVMQELKGYRNMYDQLWQSTILELEGMKERQKAEIGEIGARLSLVADELVWQKRMAVVQSTLLLLCLGLVLFVRSGTVSGQLDIPIVQQLGSRASRFFDSPPGSPEAPAGPRRRRTFRNMWRSDTSALSERSGHLSDGANEHAISDADTDGRRSPVSIQRRPPTPSDIGSSPPQPNGAAPLSSKSMDTGLLTPSELDDEVRRLQALATQSGPATPLGTRDSRPSWEEVERAVDLLKAEEQGQGKELAERLQRELRRKRSPLRRAESYDGIVDDSPGDDDVDGLFVAG</sequence>
<dbReference type="PANTHER" id="PTHR12953">
    <property type="entry name" value="MEMBRANE PROTEIN CH1 RELATED"/>
    <property type="match status" value="1"/>
</dbReference>
<keyword evidence="4" id="KW-0472">Membrane</keyword>
<dbReference type="InterPro" id="IPR045120">
    <property type="entry name" value="Suco/Slp1-like"/>
</dbReference>
<keyword evidence="9" id="KW-1185">Reference proteome</keyword>
<gene>
    <name evidence="8" type="ORF">BDV96DRAFT_576241</name>
</gene>
<feature type="chain" id="PRO_5025693752" evidence="6">
    <location>
        <begin position="27"/>
        <end position="1005"/>
    </location>
</feature>
<dbReference type="InterPro" id="IPR012919">
    <property type="entry name" value="SUN_dom"/>
</dbReference>
<feature type="compositionally biased region" description="Low complexity" evidence="5">
    <location>
        <begin position="644"/>
        <end position="654"/>
    </location>
</feature>
<feature type="compositionally biased region" description="Basic and acidic residues" evidence="5">
    <location>
        <begin position="569"/>
        <end position="578"/>
    </location>
</feature>
<keyword evidence="3" id="KW-1133">Transmembrane helix</keyword>
<dbReference type="PROSITE" id="PS51469">
    <property type="entry name" value="SUN"/>
    <property type="match status" value="1"/>
</dbReference>
<feature type="region of interest" description="Disordered" evidence="5">
    <location>
        <begin position="814"/>
        <end position="909"/>
    </location>
</feature>
<keyword evidence="6" id="KW-0732">Signal</keyword>
<dbReference type="FunFam" id="2.60.120.260:FF:000082">
    <property type="entry name" value="Sad1/UNC domain protein"/>
    <property type="match status" value="1"/>
</dbReference>
<evidence type="ECO:0000256" key="4">
    <source>
        <dbReference type="ARBA" id="ARBA00023136"/>
    </source>
</evidence>
<accession>A0A6A5Z9C0</accession>
<dbReference type="Pfam" id="PF07738">
    <property type="entry name" value="Sad1_UNC"/>
    <property type="match status" value="1"/>
</dbReference>
<dbReference type="InterPro" id="IPR008979">
    <property type="entry name" value="Galactose-bd-like_sf"/>
</dbReference>
<feature type="region of interest" description="Disordered" evidence="5">
    <location>
        <begin position="27"/>
        <end position="66"/>
    </location>
</feature>
<feature type="compositionally biased region" description="Polar residues" evidence="5">
    <location>
        <begin position="655"/>
        <end position="664"/>
    </location>
</feature>
<feature type="compositionally biased region" description="Low complexity" evidence="5">
    <location>
        <begin position="579"/>
        <end position="595"/>
    </location>
</feature>
<feature type="compositionally biased region" description="Polar residues" evidence="5">
    <location>
        <begin position="143"/>
        <end position="163"/>
    </location>
</feature>
<dbReference type="OrthoDB" id="266334at2759"/>
<feature type="compositionally biased region" description="Basic and acidic residues" evidence="5">
    <location>
        <begin position="122"/>
        <end position="134"/>
    </location>
</feature>
<feature type="region of interest" description="Disordered" evidence="5">
    <location>
        <begin position="98"/>
        <end position="175"/>
    </location>
</feature>
<dbReference type="PANTHER" id="PTHR12953:SF0">
    <property type="entry name" value="SUN DOMAIN-CONTAINING OSSIFICATION FACTOR"/>
    <property type="match status" value="1"/>
</dbReference>
<dbReference type="SUPFAM" id="SSF49785">
    <property type="entry name" value="Galactose-binding domain-like"/>
    <property type="match status" value="1"/>
</dbReference>
<evidence type="ECO:0000256" key="2">
    <source>
        <dbReference type="ARBA" id="ARBA00022692"/>
    </source>
</evidence>
<keyword evidence="2" id="KW-0812">Transmembrane</keyword>
<evidence type="ECO:0000256" key="1">
    <source>
        <dbReference type="ARBA" id="ARBA00004308"/>
    </source>
</evidence>
<feature type="compositionally biased region" description="Polar residues" evidence="5">
    <location>
        <begin position="596"/>
        <end position="643"/>
    </location>
</feature>
<feature type="region of interest" description="Disordered" evidence="5">
    <location>
        <begin position="436"/>
        <end position="664"/>
    </location>
</feature>
<evidence type="ECO:0000313" key="9">
    <source>
        <dbReference type="Proteomes" id="UP000799770"/>
    </source>
</evidence>
<feature type="compositionally biased region" description="Polar residues" evidence="5">
    <location>
        <begin position="243"/>
        <end position="275"/>
    </location>
</feature>
<feature type="compositionally biased region" description="Basic and acidic residues" evidence="5">
    <location>
        <begin position="849"/>
        <end position="871"/>
    </location>
</feature>
<dbReference type="Proteomes" id="UP000799770">
    <property type="component" value="Unassembled WGS sequence"/>
</dbReference>
<name>A0A6A5Z9C0_9PLEO</name>
<evidence type="ECO:0000313" key="8">
    <source>
        <dbReference type="EMBL" id="KAF2114978.1"/>
    </source>
</evidence>
<evidence type="ECO:0000259" key="7">
    <source>
        <dbReference type="PROSITE" id="PS51469"/>
    </source>
</evidence>
<dbReference type="AlphaFoldDB" id="A0A6A5Z9C0"/>
<feature type="region of interest" description="Disordered" evidence="5">
    <location>
        <begin position="235"/>
        <end position="275"/>
    </location>
</feature>
<dbReference type="GO" id="GO:0005737">
    <property type="term" value="C:cytoplasm"/>
    <property type="evidence" value="ECO:0007669"/>
    <property type="project" value="TreeGrafter"/>
</dbReference>
<feature type="region of interest" description="Disordered" evidence="5">
    <location>
        <begin position="192"/>
        <end position="217"/>
    </location>
</feature>
<feature type="signal peptide" evidence="6">
    <location>
        <begin position="1"/>
        <end position="26"/>
    </location>
</feature>
<feature type="region of interest" description="Disordered" evidence="5">
    <location>
        <begin position="974"/>
        <end position="1005"/>
    </location>
</feature>
<feature type="region of interest" description="Disordered" evidence="5">
    <location>
        <begin position="923"/>
        <end position="943"/>
    </location>
</feature>
<feature type="domain" description="SUN" evidence="7">
    <location>
        <begin position="252"/>
        <end position="431"/>
    </location>
</feature>
<dbReference type="EMBL" id="ML977324">
    <property type="protein sequence ID" value="KAF2114978.1"/>
    <property type="molecule type" value="Genomic_DNA"/>
</dbReference>
<evidence type="ECO:0000256" key="6">
    <source>
        <dbReference type="SAM" id="SignalP"/>
    </source>
</evidence>
<evidence type="ECO:0000256" key="3">
    <source>
        <dbReference type="ARBA" id="ARBA00022989"/>
    </source>
</evidence>
<comment type="subcellular location">
    <subcellularLocation>
        <location evidence="1">Endomembrane system</location>
    </subcellularLocation>
</comment>
<dbReference type="GO" id="GO:0016020">
    <property type="term" value="C:membrane"/>
    <property type="evidence" value="ECO:0007669"/>
    <property type="project" value="InterPro"/>
</dbReference>
<feature type="compositionally biased region" description="Low complexity" evidence="5">
    <location>
        <begin position="31"/>
        <end position="65"/>
    </location>
</feature>
<feature type="compositionally biased region" description="Acidic residues" evidence="5">
    <location>
        <begin position="441"/>
        <end position="457"/>
    </location>
</feature>
<protein>
    <submittedName>
        <fullName evidence="8">UNC-like C-terminal-domain-containing protein</fullName>
    </submittedName>
</protein>
<reference evidence="8" key="1">
    <citation type="journal article" date="2020" name="Stud. Mycol.">
        <title>101 Dothideomycetes genomes: a test case for predicting lifestyles and emergence of pathogens.</title>
        <authorList>
            <person name="Haridas S."/>
            <person name="Albert R."/>
            <person name="Binder M."/>
            <person name="Bloem J."/>
            <person name="Labutti K."/>
            <person name="Salamov A."/>
            <person name="Andreopoulos B."/>
            <person name="Baker S."/>
            <person name="Barry K."/>
            <person name="Bills G."/>
            <person name="Bluhm B."/>
            <person name="Cannon C."/>
            <person name="Castanera R."/>
            <person name="Culley D."/>
            <person name="Daum C."/>
            <person name="Ezra D."/>
            <person name="Gonzalez J."/>
            <person name="Henrissat B."/>
            <person name="Kuo A."/>
            <person name="Liang C."/>
            <person name="Lipzen A."/>
            <person name="Lutzoni F."/>
            <person name="Magnuson J."/>
            <person name="Mondo S."/>
            <person name="Nolan M."/>
            <person name="Ohm R."/>
            <person name="Pangilinan J."/>
            <person name="Park H.-J."/>
            <person name="Ramirez L."/>
            <person name="Alfaro M."/>
            <person name="Sun H."/>
            <person name="Tritt A."/>
            <person name="Yoshinaga Y."/>
            <person name="Zwiers L.-H."/>
            <person name="Turgeon B."/>
            <person name="Goodwin S."/>
            <person name="Spatafora J."/>
            <person name="Crous P."/>
            <person name="Grigoriev I."/>
        </authorList>
    </citation>
    <scope>NUCLEOTIDE SEQUENCE</scope>
    <source>
        <strain evidence="8">CBS 627.86</strain>
    </source>
</reference>
<dbReference type="GO" id="GO:0034975">
    <property type="term" value="P:protein folding in endoplasmic reticulum"/>
    <property type="evidence" value="ECO:0007669"/>
    <property type="project" value="TreeGrafter"/>
</dbReference>
<dbReference type="Gene3D" id="2.60.120.260">
    <property type="entry name" value="Galactose-binding domain-like"/>
    <property type="match status" value="1"/>
</dbReference>
<feature type="compositionally biased region" description="Acidic residues" evidence="5">
    <location>
        <begin position="988"/>
        <end position="999"/>
    </location>
</feature>
<dbReference type="GO" id="GO:0012505">
    <property type="term" value="C:endomembrane system"/>
    <property type="evidence" value="ECO:0007669"/>
    <property type="project" value="UniProtKB-SubCell"/>
</dbReference>
<proteinExistence type="predicted"/>